<dbReference type="NCBIfam" id="NF004065">
    <property type="entry name" value="PRK05580.1-1"/>
    <property type="match status" value="1"/>
</dbReference>
<keyword evidence="5 12" id="KW-0378">Hydrolase</keyword>
<feature type="domain" description="Helicase ATP-binding" evidence="13">
    <location>
        <begin position="212"/>
        <end position="378"/>
    </location>
</feature>
<dbReference type="PROSITE" id="PS51192">
    <property type="entry name" value="HELICASE_ATP_BIND_1"/>
    <property type="match status" value="1"/>
</dbReference>
<protein>
    <recommendedName>
        <fullName evidence="12">Replication restart protein PriA</fullName>
    </recommendedName>
    <alternativeName>
        <fullName evidence="12">ATP-dependent DNA helicase PriA</fullName>
        <ecNumber evidence="12">5.6.2.4</ecNumber>
    </alternativeName>
    <alternativeName>
        <fullName evidence="12">DNA 3'-5' helicase PriA</fullName>
    </alternativeName>
</protein>
<dbReference type="NCBIfam" id="NF004067">
    <property type="entry name" value="PRK05580.1-4"/>
    <property type="match status" value="1"/>
</dbReference>
<accession>A0A4U1BI97</accession>
<dbReference type="InterPro" id="IPR027417">
    <property type="entry name" value="P-loop_NTPase"/>
</dbReference>
<dbReference type="GO" id="GO:0006310">
    <property type="term" value="P:DNA recombination"/>
    <property type="evidence" value="ECO:0007669"/>
    <property type="project" value="InterPro"/>
</dbReference>
<evidence type="ECO:0000256" key="5">
    <source>
        <dbReference type="ARBA" id="ARBA00022801"/>
    </source>
</evidence>
<reference evidence="15 16" key="1">
    <citation type="submission" date="2019-04" db="EMBL/GenBank/DDBJ databases">
        <authorList>
            <person name="Hwang J.C."/>
        </authorList>
    </citation>
    <scope>NUCLEOTIDE SEQUENCE [LARGE SCALE GENOMIC DNA]</scope>
    <source>
        <strain evidence="15 16">IMCC35001</strain>
    </source>
</reference>
<dbReference type="PANTHER" id="PTHR30580">
    <property type="entry name" value="PRIMOSOMAL PROTEIN N"/>
    <property type="match status" value="1"/>
</dbReference>
<dbReference type="RefSeq" id="WP_136850453.1">
    <property type="nucleotide sequence ID" value="NZ_SWCI01000001.1"/>
</dbReference>
<feature type="binding site" evidence="12">
    <location>
        <position position="467"/>
    </location>
    <ligand>
        <name>Zn(2+)</name>
        <dbReference type="ChEBI" id="CHEBI:29105"/>
        <label>2</label>
    </ligand>
</feature>
<dbReference type="GO" id="GO:0005524">
    <property type="term" value="F:ATP binding"/>
    <property type="evidence" value="ECO:0007669"/>
    <property type="project" value="UniProtKB-UniRule"/>
</dbReference>
<dbReference type="FunFam" id="3.40.50.300:FF:000489">
    <property type="entry name" value="Primosome assembly protein PriA"/>
    <property type="match status" value="1"/>
</dbReference>
<dbReference type="Pfam" id="PF18074">
    <property type="entry name" value="PriA_C"/>
    <property type="match status" value="1"/>
</dbReference>
<feature type="binding site" evidence="12">
    <location>
        <position position="446"/>
    </location>
    <ligand>
        <name>Zn(2+)</name>
        <dbReference type="ChEBI" id="CHEBI:29105"/>
        <label>2</label>
    </ligand>
</feature>
<feature type="binding site" evidence="12">
    <location>
        <position position="464"/>
    </location>
    <ligand>
        <name>Zn(2+)</name>
        <dbReference type="ChEBI" id="CHEBI:29105"/>
        <label>2</label>
    </ligand>
</feature>
<dbReference type="AlphaFoldDB" id="A0A4U1BI97"/>
<evidence type="ECO:0000256" key="8">
    <source>
        <dbReference type="ARBA" id="ARBA00022840"/>
    </source>
</evidence>
<sequence length="729" mass="81466">MYIQVALPLPLRQLFSYLPAEGQSLPEIGCRVEVPFGRQTQIGVVVSLSEHSDLDDSKLKPMLRTLDQERVIGERLWQLAQLAARYYFSPLGMVLSQMLPVKLRQGDSAAPLPLTLWQPTHAGRTLQLDTLKRAFQQQRLLAYLQTQGQLEDGQVSKLEFSRQALKALADKGLIESTDRPPEFDPNWSDEFELGEAPQTLNKEQAVAVASVNADGGAFRPWLLEGVTGSGKTEVYFHLMEPMLKAGRQVLVLVPEIGLTPQTIARFRRRFKVPMGVLHSALNDNERLQVWQQARAGALGIVIGTRSALFTELPRLGMIIIDEEHDASFKQQEGFRYHGRDLAVMRASLERVPIILGSATPSLESLHNVTTGKYRRLQLTERAGVARMVQQKIIDLRLQNLDAGCSHELLREMTRHLEAGNQVMLFLNRRGFAPALLCHECGHLHGCSRCDAFYTVHQGSGMVQCHHCGSQKRLPRQCSECGSTQLFTQGVGTEQLEQALSQRFPDYPVVRIDRDTTARKGALDTLLEKIRRGEARILIGTQMLAKGHHFPDVTLVGLLDVDGALFSADFRAAERLAQLYIQVAGRAGRASKPGEVLLQTHQPDHPLLHQLTTQGYGPFAEAALRERMDALLPPAGQMAILRAESSHPQQAQQFLNEANQCFGELALQRVGPMPAPMERKAGKFRFHTLLLANDRKRLQQALDLALPAIEQLASGKRCRWHLERDPQDLL</sequence>
<dbReference type="InterPro" id="IPR040498">
    <property type="entry name" value="PriA_CRR"/>
</dbReference>
<comment type="caution">
    <text evidence="15">The sequence shown here is derived from an EMBL/GenBank/DDBJ whole genome shotgun (WGS) entry which is preliminary data.</text>
</comment>
<dbReference type="Pfam" id="PF17764">
    <property type="entry name" value="PriA_3primeBD"/>
    <property type="match status" value="1"/>
</dbReference>
<comment type="cofactor">
    <cofactor evidence="12">
        <name>Zn(2+)</name>
        <dbReference type="ChEBI" id="CHEBI:29105"/>
    </cofactor>
    <text evidence="12">Binds 2 zinc ions per subunit.</text>
</comment>
<keyword evidence="3 12" id="KW-0479">Metal-binding</keyword>
<dbReference type="InterPro" id="IPR048949">
    <property type="entry name" value="WHD_PriA"/>
</dbReference>
<dbReference type="Gene3D" id="3.40.1440.60">
    <property type="entry name" value="PriA, 3(prime) DNA-binding domain"/>
    <property type="match status" value="1"/>
</dbReference>
<keyword evidence="4 12" id="KW-0547">Nucleotide-binding</keyword>
<dbReference type="Pfam" id="PF21213">
    <property type="entry name" value="WHD_PriA"/>
    <property type="match status" value="1"/>
</dbReference>
<comment type="subunit">
    <text evidence="12">Component of the replication restart primosome.</text>
</comment>
<keyword evidence="16" id="KW-1185">Reference proteome</keyword>
<keyword evidence="8 12" id="KW-0067">ATP-binding</keyword>
<evidence type="ECO:0000256" key="4">
    <source>
        <dbReference type="ARBA" id="ARBA00022741"/>
    </source>
</evidence>
<dbReference type="GO" id="GO:0043138">
    <property type="term" value="F:3'-5' DNA helicase activity"/>
    <property type="evidence" value="ECO:0007669"/>
    <property type="project" value="UniProtKB-EC"/>
</dbReference>
<dbReference type="InterPro" id="IPR042115">
    <property type="entry name" value="PriA_3primeBD_sf"/>
</dbReference>
<feature type="binding site" evidence="12">
    <location>
        <position position="477"/>
    </location>
    <ligand>
        <name>Zn(2+)</name>
        <dbReference type="ChEBI" id="CHEBI:29105"/>
        <label>1</label>
    </ligand>
</feature>
<dbReference type="FunFam" id="3.40.1440.60:FF:000001">
    <property type="entry name" value="Primosomal protein N"/>
    <property type="match status" value="1"/>
</dbReference>
<dbReference type="EMBL" id="SWCI01000001">
    <property type="protein sequence ID" value="TKB51160.1"/>
    <property type="molecule type" value="Genomic_DNA"/>
</dbReference>
<comment type="similarity">
    <text evidence="12">Belongs to the helicase family. PriA subfamily.</text>
</comment>
<comment type="catalytic activity">
    <reaction evidence="11 12">
        <text>ATP + H2O = ADP + phosphate + H(+)</text>
        <dbReference type="Rhea" id="RHEA:13065"/>
        <dbReference type="ChEBI" id="CHEBI:15377"/>
        <dbReference type="ChEBI" id="CHEBI:15378"/>
        <dbReference type="ChEBI" id="CHEBI:30616"/>
        <dbReference type="ChEBI" id="CHEBI:43474"/>
        <dbReference type="ChEBI" id="CHEBI:456216"/>
        <dbReference type="EC" id="5.6.2.4"/>
    </reaction>
</comment>
<evidence type="ECO:0000256" key="3">
    <source>
        <dbReference type="ARBA" id="ARBA00022723"/>
    </source>
</evidence>
<dbReference type="Proteomes" id="UP000305674">
    <property type="component" value="Unassembled WGS sequence"/>
</dbReference>
<feature type="binding site" evidence="12">
    <location>
        <position position="440"/>
    </location>
    <ligand>
        <name>Zn(2+)</name>
        <dbReference type="ChEBI" id="CHEBI:29105"/>
        <label>1</label>
    </ligand>
</feature>
<evidence type="ECO:0000259" key="14">
    <source>
        <dbReference type="PROSITE" id="PS51194"/>
    </source>
</evidence>
<dbReference type="Pfam" id="PF00270">
    <property type="entry name" value="DEAD"/>
    <property type="match status" value="1"/>
</dbReference>
<dbReference type="CDD" id="cd17929">
    <property type="entry name" value="DEXHc_priA"/>
    <property type="match status" value="1"/>
</dbReference>
<keyword evidence="2 12" id="KW-0235">DNA replication</keyword>
<proteinExistence type="inferred from homology"/>
<dbReference type="InterPro" id="IPR005259">
    <property type="entry name" value="PriA"/>
</dbReference>
<feature type="binding site" evidence="12">
    <location>
        <position position="437"/>
    </location>
    <ligand>
        <name>Zn(2+)</name>
        <dbReference type="ChEBI" id="CHEBI:29105"/>
        <label>1</label>
    </ligand>
</feature>
<dbReference type="PROSITE" id="PS51194">
    <property type="entry name" value="HELICASE_CTER"/>
    <property type="match status" value="1"/>
</dbReference>
<dbReference type="PANTHER" id="PTHR30580:SF0">
    <property type="entry name" value="PRIMOSOMAL PROTEIN N"/>
    <property type="match status" value="1"/>
</dbReference>
<dbReference type="EC" id="5.6.2.4" evidence="12"/>
<dbReference type="InterPro" id="IPR001650">
    <property type="entry name" value="Helicase_C-like"/>
</dbReference>
<dbReference type="Gene3D" id="3.40.50.300">
    <property type="entry name" value="P-loop containing nucleotide triphosphate hydrolases"/>
    <property type="match status" value="2"/>
</dbReference>
<keyword evidence="6 12" id="KW-0347">Helicase</keyword>
<gene>
    <name evidence="12 15" type="primary">priA</name>
    <name evidence="15" type="ORF">FCL40_00975</name>
</gene>
<dbReference type="Pfam" id="PF00271">
    <property type="entry name" value="Helicase_C"/>
    <property type="match status" value="1"/>
</dbReference>
<dbReference type="GO" id="GO:0006302">
    <property type="term" value="P:double-strand break repair"/>
    <property type="evidence" value="ECO:0007669"/>
    <property type="project" value="InterPro"/>
</dbReference>
<dbReference type="OrthoDB" id="9759544at2"/>
<evidence type="ECO:0000256" key="7">
    <source>
        <dbReference type="ARBA" id="ARBA00022833"/>
    </source>
</evidence>
<dbReference type="GO" id="GO:0003677">
    <property type="term" value="F:DNA binding"/>
    <property type="evidence" value="ECO:0007669"/>
    <property type="project" value="UniProtKB-UniRule"/>
</dbReference>
<dbReference type="SMART" id="SM00490">
    <property type="entry name" value="HELICc"/>
    <property type="match status" value="1"/>
</dbReference>
<evidence type="ECO:0000313" key="15">
    <source>
        <dbReference type="EMBL" id="TKB51160.1"/>
    </source>
</evidence>
<dbReference type="Pfam" id="PF18319">
    <property type="entry name" value="Zn_ribbon_PriA"/>
    <property type="match status" value="1"/>
</dbReference>
<keyword evidence="9 12" id="KW-0238">DNA-binding</keyword>
<dbReference type="GO" id="GO:0008270">
    <property type="term" value="F:zinc ion binding"/>
    <property type="evidence" value="ECO:0007669"/>
    <property type="project" value="UniProtKB-UniRule"/>
</dbReference>
<evidence type="ECO:0000259" key="13">
    <source>
        <dbReference type="PROSITE" id="PS51192"/>
    </source>
</evidence>
<keyword evidence="7 12" id="KW-0862">Zinc</keyword>
<dbReference type="InterPro" id="IPR014001">
    <property type="entry name" value="Helicase_ATP-bd"/>
</dbReference>
<dbReference type="GO" id="GO:0016887">
    <property type="term" value="F:ATP hydrolysis activity"/>
    <property type="evidence" value="ECO:0007669"/>
    <property type="project" value="RHEA"/>
</dbReference>
<comment type="function">
    <text evidence="12">Initiates the restart of stalled replication forks, which reloads the replicative helicase on sites other than the origin of replication. Recognizes and binds to abandoned replication forks and remodels them to uncover a helicase loading site. Promotes assembly of the primosome at these replication forks.</text>
</comment>
<name>A0A4U1BI97_9GAMM</name>
<dbReference type="SMART" id="SM00487">
    <property type="entry name" value="DEXDc"/>
    <property type="match status" value="1"/>
</dbReference>
<dbReference type="InterPro" id="IPR041236">
    <property type="entry name" value="PriA_C"/>
</dbReference>
<dbReference type="GO" id="GO:1990077">
    <property type="term" value="C:primosome complex"/>
    <property type="evidence" value="ECO:0007669"/>
    <property type="project" value="UniProtKB-UniRule"/>
</dbReference>
<dbReference type="SUPFAM" id="SSF52540">
    <property type="entry name" value="P-loop containing nucleoside triphosphate hydrolases"/>
    <property type="match status" value="1"/>
</dbReference>
<dbReference type="HAMAP" id="MF_00983">
    <property type="entry name" value="PriA"/>
    <property type="match status" value="1"/>
</dbReference>
<feature type="binding site" evidence="12">
    <location>
        <position position="449"/>
    </location>
    <ligand>
        <name>Zn(2+)</name>
        <dbReference type="ChEBI" id="CHEBI:29105"/>
        <label>2</label>
    </ligand>
</feature>
<feature type="binding site" evidence="12">
    <location>
        <position position="480"/>
    </location>
    <ligand>
        <name>Zn(2+)</name>
        <dbReference type="ChEBI" id="CHEBI:29105"/>
        <label>1</label>
    </ligand>
</feature>
<evidence type="ECO:0000256" key="1">
    <source>
        <dbReference type="ARBA" id="ARBA00022515"/>
    </source>
</evidence>
<keyword evidence="1 12" id="KW-0639">Primosome</keyword>
<dbReference type="GO" id="GO:0006270">
    <property type="term" value="P:DNA replication initiation"/>
    <property type="evidence" value="ECO:0007669"/>
    <property type="project" value="TreeGrafter"/>
</dbReference>
<dbReference type="InterPro" id="IPR041222">
    <property type="entry name" value="PriA_3primeBD"/>
</dbReference>
<organism evidence="15 16">
    <name type="scientific">Ferrimonas sediminicola</name>
    <dbReference type="NCBI Taxonomy" id="2569538"/>
    <lineage>
        <taxon>Bacteria</taxon>
        <taxon>Pseudomonadati</taxon>
        <taxon>Pseudomonadota</taxon>
        <taxon>Gammaproteobacteria</taxon>
        <taxon>Alteromonadales</taxon>
        <taxon>Ferrimonadaceae</taxon>
        <taxon>Ferrimonas</taxon>
    </lineage>
</organism>
<comment type="catalytic activity">
    <reaction evidence="12">
        <text>Couples ATP hydrolysis with the unwinding of duplex DNA by translocating in the 3'-5' direction.</text>
        <dbReference type="EC" id="5.6.2.4"/>
    </reaction>
</comment>
<feature type="domain" description="Helicase C-terminal" evidence="14">
    <location>
        <begin position="472"/>
        <end position="631"/>
    </location>
</feature>
<evidence type="ECO:0000256" key="2">
    <source>
        <dbReference type="ARBA" id="ARBA00022705"/>
    </source>
</evidence>
<evidence type="ECO:0000256" key="9">
    <source>
        <dbReference type="ARBA" id="ARBA00023125"/>
    </source>
</evidence>
<evidence type="ECO:0000256" key="10">
    <source>
        <dbReference type="ARBA" id="ARBA00023235"/>
    </source>
</evidence>
<evidence type="ECO:0000313" key="16">
    <source>
        <dbReference type="Proteomes" id="UP000305674"/>
    </source>
</evidence>
<evidence type="ECO:0000256" key="12">
    <source>
        <dbReference type="HAMAP-Rule" id="MF_00983"/>
    </source>
</evidence>
<dbReference type="CDD" id="cd18804">
    <property type="entry name" value="SF2_C_priA"/>
    <property type="match status" value="1"/>
</dbReference>
<dbReference type="NCBIfam" id="TIGR00595">
    <property type="entry name" value="priA"/>
    <property type="match status" value="1"/>
</dbReference>
<keyword evidence="10 12" id="KW-0413">Isomerase</keyword>
<evidence type="ECO:0000256" key="11">
    <source>
        <dbReference type="ARBA" id="ARBA00048988"/>
    </source>
</evidence>
<evidence type="ECO:0000256" key="6">
    <source>
        <dbReference type="ARBA" id="ARBA00022806"/>
    </source>
</evidence>
<dbReference type="InterPro" id="IPR011545">
    <property type="entry name" value="DEAD/DEAH_box_helicase_dom"/>
</dbReference>
<dbReference type="GO" id="GO:0006269">
    <property type="term" value="P:DNA replication, synthesis of primer"/>
    <property type="evidence" value="ECO:0007669"/>
    <property type="project" value="UniProtKB-KW"/>
</dbReference>